<dbReference type="Pfam" id="PF17288">
    <property type="entry name" value="Terminase_3C"/>
    <property type="match status" value="1"/>
</dbReference>
<dbReference type="PANTHER" id="PTHR39184">
    <property type="match status" value="1"/>
</dbReference>
<dbReference type="InterPro" id="IPR035412">
    <property type="entry name" value="Terminase_L_N"/>
</dbReference>
<sequence>MSDIRLSEKIGSAFYDVAHDVFHHGHTHYDFSGGRGSLKSSTVSVLVPLLLINNPGTHALVLRKVANTIRDSVYAQYIWAIGELGMAAYWEAKVSPMELIYKPTGQKIMFRGADDPMKIKSIKVPFGYIAVTHFEEKDQFAGRAEIRTILQSTMRGGSKYWNFESYNPPISRDNWANKDSLEERTDRLCHKSTYLQAPPEWLGEQFLAEAEHLKATDERAYQHEYLGIPVGTGGNVFDNLELREITDEEMSHFDHIYQGVDYGWFPDPFAFIRLHYDRARETIYLMDEIYQNKLTNEASGNIIIQRGYKDAYITCDSAEPKSVADYRAMGLPAKAAVKGPGSVDYGMKWLQRRKIVIDWKRTPNAYNEFVNYEYDRNKDGDIISGYPDENNHLIDATRYAVERISRRMGVIA</sequence>
<organism evidence="3">
    <name type="scientific">Siphoviridae sp. ctLsx2</name>
    <dbReference type="NCBI Taxonomy" id="2826254"/>
    <lineage>
        <taxon>Viruses</taxon>
        <taxon>Duplodnaviria</taxon>
        <taxon>Heunggongvirae</taxon>
        <taxon>Uroviricota</taxon>
        <taxon>Caudoviricetes</taxon>
    </lineage>
</organism>
<evidence type="ECO:0000259" key="2">
    <source>
        <dbReference type="Pfam" id="PF17288"/>
    </source>
</evidence>
<dbReference type="InterPro" id="IPR052380">
    <property type="entry name" value="Viral_DNA_packaging_terminase"/>
</dbReference>
<protein>
    <submittedName>
        <fullName evidence="3">Terminase large subunit</fullName>
    </submittedName>
</protein>
<dbReference type="PANTHER" id="PTHR39184:SF1">
    <property type="entry name" value="PBSX PHAGE TERMINASE LARGE SUBUNIT"/>
    <property type="match status" value="1"/>
</dbReference>
<dbReference type="Gene3D" id="3.30.420.280">
    <property type="match status" value="1"/>
</dbReference>
<dbReference type="InterPro" id="IPR006437">
    <property type="entry name" value="Phage_terminase_lsu"/>
</dbReference>
<dbReference type="Pfam" id="PF04466">
    <property type="entry name" value="Terminase_3"/>
    <property type="match status" value="1"/>
</dbReference>
<accession>A0A8S5QST7</accession>
<name>A0A8S5QST7_9CAUD</name>
<evidence type="ECO:0000313" key="3">
    <source>
        <dbReference type="EMBL" id="DAE22152.1"/>
    </source>
</evidence>
<proteinExistence type="predicted"/>
<dbReference type="NCBIfam" id="TIGR01547">
    <property type="entry name" value="phage_term_2"/>
    <property type="match status" value="1"/>
</dbReference>
<dbReference type="Gene3D" id="3.40.50.300">
    <property type="entry name" value="P-loop containing nucleotide triphosphate hydrolases"/>
    <property type="match status" value="1"/>
</dbReference>
<dbReference type="InterPro" id="IPR035413">
    <property type="entry name" value="Terminase_L_C"/>
</dbReference>
<dbReference type="EMBL" id="BK015728">
    <property type="protein sequence ID" value="DAE22152.1"/>
    <property type="molecule type" value="Genomic_DNA"/>
</dbReference>
<feature type="domain" description="Phage terminase large subunit N-terminal" evidence="1">
    <location>
        <begin position="32"/>
        <end position="227"/>
    </location>
</feature>
<evidence type="ECO:0000259" key="1">
    <source>
        <dbReference type="Pfam" id="PF04466"/>
    </source>
</evidence>
<feature type="domain" description="Phage terminase large subunit C-terminal" evidence="2">
    <location>
        <begin position="261"/>
        <end position="402"/>
    </location>
</feature>
<reference evidence="3" key="1">
    <citation type="journal article" date="2021" name="Proc. Natl. Acad. Sci. U.S.A.">
        <title>A Catalog of Tens of Thousands of Viruses from Human Metagenomes Reveals Hidden Associations with Chronic Diseases.</title>
        <authorList>
            <person name="Tisza M.J."/>
            <person name="Buck C.B."/>
        </authorList>
    </citation>
    <scope>NUCLEOTIDE SEQUENCE</scope>
    <source>
        <strain evidence="3">CtLsx2</strain>
    </source>
</reference>
<dbReference type="InterPro" id="IPR027417">
    <property type="entry name" value="P-loop_NTPase"/>
</dbReference>